<keyword evidence="3" id="KW-0479">Metal-binding</keyword>
<keyword evidence="6" id="KW-1185">Reference proteome</keyword>
<accession>A0A9X1WCU0</accession>
<dbReference type="Pfam" id="PF05853">
    <property type="entry name" value="BKACE"/>
    <property type="match status" value="1"/>
</dbReference>
<dbReference type="Gene3D" id="3.20.20.70">
    <property type="entry name" value="Aldolase class I"/>
    <property type="match status" value="1"/>
</dbReference>
<evidence type="ECO:0000313" key="6">
    <source>
        <dbReference type="Proteomes" id="UP001139488"/>
    </source>
</evidence>
<dbReference type="PANTHER" id="PTHR37418">
    <property type="entry name" value="3-KETO-5-AMINOHEXANOATE CLEAVAGE ENZYME-RELATED"/>
    <property type="match status" value="1"/>
</dbReference>
<comment type="caution">
    <text evidence="5">The sequence shown here is derived from an EMBL/GenBank/DDBJ whole genome shotgun (WGS) entry which is preliminary data.</text>
</comment>
<evidence type="ECO:0000256" key="4">
    <source>
        <dbReference type="ARBA" id="ARBA00022833"/>
    </source>
</evidence>
<dbReference type="RefSeq" id="WP_244357893.1">
    <property type="nucleotide sequence ID" value="NZ_JAJNNZ010000009.1"/>
</dbReference>
<organism evidence="5 6">
    <name type="scientific">Vibrio gelatinilyticus</name>
    <dbReference type="NCBI Taxonomy" id="2893468"/>
    <lineage>
        <taxon>Bacteria</taxon>
        <taxon>Pseudomonadati</taxon>
        <taxon>Pseudomonadota</taxon>
        <taxon>Gammaproteobacteria</taxon>
        <taxon>Vibrionales</taxon>
        <taxon>Vibrionaceae</taxon>
        <taxon>Vibrio</taxon>
    </lineage>
</organism>
<evidence type="ECO:0000256" key="2">
    <source>
        <dbReference type="ARBA" id="ARBA00022679"/>
    </source>
</evidence>
<keyword evidence="4" id="KW-0862">Zinc</keyword>
<evidence type="ECO:0000313" key="5">
    <source>
        <dbReference type="EMBL" id="MCJ2377676.1"/>
    </source>
</evidence>
<comment type="cofactor">
    <cofactor evidence="1">
        <name>Zn(2+)</name>
        <dbReference type="ChEBI" id="CHEBI:29105"/>
    </cofactor>
</comment>
<gene>
    <name evidence="5" type="ORF">LNL84_12635</name>
</gene>
<name>A0A9X1WCU0_9VIBR</name>
<sequence>MSSHPSQESAIIVAPNGAHKNHQHHPRLPITRDEIIKEVIACRDAGAAMVHLHTRDTYGQHTLDITENSQLYREVKHEVGDSIIVQLTTEAIGLYQPQQQMALIQEVKPEAASFALHELIPSNHHIDQAADFFHWVAKNNIIAQYIVYDERELARYFSLLDQGALPKGQHHLLFVLGRYKKQNRSTPSDLLPFLVPRLLDHKNRWSICAFGQKEHNCLTTAMLMGADVRVGFENNHYNCLGVRAQSNASQVAYLCATAQRLNIETIDANRFRNMLGAS</sequence>
<dbReference type="AlphaFoldDB" id="A0A9X1WCU0"/>
<dbReference type="GO" id="GO:0043720">
    <property type="term" value="F:3-keto-5-aminohexanoate cleavage activity"/>
    <property type="evidence" value="ECO:0007669"/>
    <property type="project" value="InterPro"/>
</dbReference>
<dbReference type="InterPro" id="IPR008567">
    <property type="entry name" value="BKACE"/>
</dbReference>
<dbReference type="EMBL" id="JAJNNZ010000009">
    <property type="protein sequence ID" value="MCJ2377676.1"/>
    <property type="molecule type" value="Genomic_DNA"/>
</dbReference>
<protein>
    <submittedName>
        <fullName evidence="5">3-keto-5-aminohexanoate cleavage protein</fullName>
    </submittedName>
</protein>
<reference evidence="5" key="1">
    <citation type="submission" date="2021-11" db="EMBL/GenBank/DDBJ databases">
        <title>Vibrio ZSDE26 sp. nov. and Vibrio ZSDZ34 sp. nov., isolated from coastal seawater in Qingdao.</title>
        <authorList>
            <person name="Zhang P."/>
        </authorList>
    </citation>
    <scope>NUCLEOTIDE SEQUENCE</scope>
    <source>
        <strain evidence="5">ZSDZ34</strain>
    </source>
</reference>
<proteinExistence type="predicted"/>
<dbReference type="GO" id="GO:0046872">
    <property type="term" value="F:metal ion binding"/>
    <property type="evidence" value="ECO:0007669"/>
    <property type="project" value="UniProtKB-KW"/>
</dbReference>
<evidence type="ECO:0000256" key="3">
    <source>
        <dbReference type="ARBA" id="ARBA00022723"/>
    </source>
</evidence>
<dbReference type="PANTHER" id="PTHR37418:SF2">
    <property type="entry name" value="3-KETO-5-AMINOHEXANOATE CLEAVAGE ENZYME"/>
    <property type="match status" value="1"/>
</dbReference>
<dbReference type="InterPro" id="IPR013785">
    <property type="entry name" value="Aldolase_TIM"/>
</dbReference>
<evidence type="ECO:0000256" key="1">
    <source>
        <dbReference type="ARBA" id="ARBA00001947"/>
    </source>
</evidence>
<dbReference type="Proteomes" id="UP001139488">
    <property type="component" value="Unassembled WGS sequence"/>
</dbReference>
<keyword evidence="2" id="KW-0808">Transferase</keyword>